<feature type="non-terminal residue" evidence="2">
    <location>
        <position position="191"/>
    </location>
</feature>
<proteinExistence type="predicted"/>
<organism evidence="2 3">
    <name type="scientific">Dentiscutata erythropus</name>
    <dbReference type="NCBI Taxonomy" id="1348616"/>
    <lineage>
        <taxon>Eukaryota</taxon>
        <taxon>Fungi</taxon>
        <taxon>Fungi incertae sedis</taxon>
        <taxon>Mucoromycota</taxon>
        <taxon>Glomeromycotina</taxon>
        <taxon>Glomeromycetes</taxon>
        <taxon>Diversisporales</taxon>
        <taxon>Gigasporaceae</taxon>
        <taxon>Dentiscutata</taxon>
    </lineage>
</organism>
<evidence type="ECO:0000313" key="3">
    <source>
        <dbReference type="Proteomes" id="UP000789405"/>
    </source>
</evidence>
<reference evidence="2" key="1">
    <citation type="submission" date="2021-06" db="EMBL/GenBank/DDBJ databases">
        <authorList>
            <person name="Kallberg Y."/>
            <person name="Tangrot J."/>
            <person name="Rosling A."/>
        </authorList>
    </citation>
    <scope>NUCLEOTIDE SEQUENCE</scope>
    <source>
        <strain evidence="2">MA453B</strain>
    </source>
</reference>
<sequence length="191" mass="22305">SNISSDKKDEMEMQAEADIRDEIEAQDEVESTSESETQDELEIQDGLEMQDELEIENEFEMQDGLEMDNLIEENYSEKDISNDKNMDEDLIIDESVDINQIPNNTFYFENSTSTLLFCWIQKHNISTSAYNNLVYILQSLAFNTNDVVKDVRKLWKLRNRLPLIPIRTRPIKINQMKMPSTSKVTKRILAQ</sequence>
<feature type="compositionally biased region" description="Acidic residues" evidence="1">
    <location>
        <begin position="24"/>
        <end position="43"/>
    </location>
</feature>
<accession>A0A9N9HN67</accession>
<gene>
    <name evidence="2" type="ORF">DERYTH_LOCUS12778</name>
</gene>
<protein>
    <submittedName>
        <fullName evidence="2">17445_t:CDS:1</fullName>
    </submittedName>
</protein>
<dbReference type="OrthoDB" id="2423173at2759"/>
<evidence type="ECO:0000256" key="1">
    <source>
        <dbReference type="SAM" id="MobiDB-lite"/>
    </source>
</evidence>
<dbReference type="EMBL" id="CAJVPY010008558">
    <property type="protein sequence ID" value="CAG8697626.1"/>
    <property type="molecule type" value="Genomic_DNA"/>
</dbReference>
<feature type="compositionally biased region" description="Basic and acidic residues" evidence="1">
    <location>
        <begin position="1"/>
        <end position="23"/>
    </location>
</feature>
<name>A0A9N9HN67_9GLOM</name>
<evidence type="ECO:0000313" key="2">
    <source>
        <dbReference type="EMBL" id="CAG8697626.1"/>
    </source>
</evidence>
<keyword evidence="3" id="KW-1185">Reference proteome</keyword>
<dbReference type="Proteomes" id="UP000789405">
    <property type="component" value="Unassembled WGS sequence"/>
</dbReference>
<comment type="caution">
    <text evidence="2">The sequence shown here is derived from an EMBL/GenBank/DDBJ whole genome shotgun (WGS) entry which is preliminary data.</text>
</comment>
<dbReference type="AlphaFoldDB" id="A0A9N9HN67"/>
<feature type="region of interest" description="Disordered" evidence="1">
    <location>
        <begin position="1"/>
        <end position="43"/>
    </location>
</feature>